<dbReference type="EMBL" id="UINC01146416">
    <property type="protein sequence ID" value="SVD37125.1"/>
    <property type="molecule type" value="Genomic_DNA"/>
</dbReference>
<name>A0A382UTL3_9ZZZZ</name>
<feature type="non-terminal residue" evidence="1">
    <location>
        <position position="241"/>
    </location>
</feature>
<sequence length="241" mass="24862">MYRHYIKIIHILLLTTGWGQDDPCTMPDHSLHLTSGGSVLYNSSTPMAGFQFDVDGAGILATSGGDAGAAGYMISFSESFLLGFSLSGVTIDGCGTLVELELDGEASGLSSILVADSGGQAIPFEYFDGSSGGDVEGCMDMDACNYNADATMDDGSCDYGTMCWDGSYECDASDCPDEPDGWDGDACSMPDHTLHVTSGGSVLYNSSTPLAGFQFDVDGTDVLGASGGDAQGAAFIVNINS</sequence>
<proteinExistence type="predicted"/>
<evidence type="ECO:0000313" key="1">
    <source>
        <dbReference type="EMBL" id="SVD37125.1"/>
    </source>
</evidence>
<protein>
    <submittedName>
        <fullName evidence="1">Uncharacterized protein</fullName>
    </submittedName>
</protein>
<gene>
    <name evidence="1" type="ORF">METZ01_LOCUS389979</name>
</gene>
<dbReference type="AlphaFoldDB" id="A0A382UTL3"/>
<organism evidence="1">
    <name type="scientific">marine metagenome</name>
    <dbReference type="NCBI Taxonomy" id="408172"/>
    <lineage>
        <taxon>unclassified sequences</taxon>
        <taxon>metagenomes</taxon>
        <taxon>ecological metagenomes</taxon>
    </lineage>
</organism>
<accession>A0A382UTL3</accession>
<reference evidence="1" key="1">
    <citation type="submission" date="2018-05" db="EMBL/GenBank/DDBJ databases">
        <authorList>
            <person name="Lanie J.A."/>
            <person name="Ng W.-L."/>
            <person name="Kazmierczak K.M."/>
            <person name="Andrzejewski T.M."/>
            <person name="Davidsen T.M."/>
            <person name="Wayne K.J."/>
            <person name="Tettelin H."/>
            <person name="Glass J.I."/>
            <person name="Rusch D."/>
            <person name="Podicherti R."/>
            <person name="Tsui H.-C.T."/>
            <person name="Winkler M.E."/>
        </authorList>
    </citation>
    <scope>NUCLEOTIDE SEQUENCE</scope>
</reference>